<evidence type="ECO:0000313" key="2">
    <source>
        <dbReference type="EMBL" id="EEF61655.1"/>
    </source>
</evidence>
<gene>
    <name evidence="2" type="ORF">Cflav_PD4695</name>
</gene>
<keyword evidence="1" id="KW-0472">Membrane</keyword>
<dbReference type="STRING" id="320771.Cflav_PD4695"/>
<organism evidence="2 3">
    <name type="scientific">Pedosphaera parvula (strain Ellin514)</name>
    <dbReference type="NCBI Taxonomy" id="320771"/>
    <lineage>
        <taxon>Bacteria</taxon>
        <taxon>Pseudomonadati</taxon>
        <taxon>Verrucomicrobiota</taxon>
        <taxon>Pedosphaerae</taxon>
        <taxon>Pedosphaerales</taxon>
        <taxon>Pedosphaeraceae</taxon>
        <taxon>Pedosphaera</taxon>
    </lineage>
</organism>
<keyword evidence="1" id="KW-0812">Transmembrane</keyword>
<comment type="caution">
    <text evidence="2">The sequence shown here is derived from an EMBL/GenBank/DDBJ whole genome shotgun (WGS) entry which is preliminary data.</text>
</comment>
<keyword evidence="1" id="KW-1133">Transmembrane helix</keyword>
<keyword evidence="3" id="KW-1185">Reference proteome</keyword>
<accession>B9XEE1</accession>
<reference evidence="2 3" key="1">
    <citation type="journal article" date="2011" name="J. Bacteriol.">
        <title>Genome sequence of 'Pedosphaera parvula' Ellin514, an aerobic Verrucomicrobial isolate from pasture soil.</title>
        <authorList>
            <person name="Kant R."/>
            <person name="van Passel M.W."/>
            <person name="Sangwan P."/>
            <person name="Palva A."/>
            <person name="Lucas S."/>
            <person name="Copeland A."/>
            <person name="Lapidus A."/>
            <person name="Glavina Del Rio T."/>
            <person name="Dalin E."/>
            <person name="Tice H."/>
            <person name="Bruce D."/>
            <person name="Goodwin L."/>
            <person name="Pitluck S."/>
            <person name="Chertkov O."/>
            <person name="Larimer F.W."/>
            <person name="Land M.L."/>
            <person name="Hauser L."/>
            <person name="Brettin T.S."/>
            <person name="Detter J.C."/>
            <person name="Han S."/>
            <person name="de Vos W.M."/>
            <person name="Janssen P.H."/>
            <person name="Smidt H."/>
        </authorList>
    </citation>
    <scope>NUCLEOTIDE SEQUENCE [LARGE SCALE GENOMIC DNA]</scope>
    <source>
        <strain evidence="2 3">Ellin514</strain>
    </source>
</reference>
<evidence type="ECO:0000313" key="3">
    <source>
        <dbReference type="Proteomes" id="UP000003688"/>
    </source>
</evidence>
<proteinExistence type="predicted"/>
<name>B9XEE1_PEDPL</name>
<evidence type="ECO:0000256" key="1">
    <source>
        <dbReference type="SAM" id="Phobius"/>
    </source>
</evidence>
<feature type="transmembrane region" description="Helical" evidence="1">
    <location>
        <begin position="7"/>
        <end position="25"/>
    </location>
</feature>
<protein>
    <submittedName>
        <fullName evidence="2">Uncharacterized protein</fullName>
    </submittedName>
</protein>
<dbReference type="EMBL" id="ABOX02000008">
    <property type="protein sequence ID" value="EEF61655.1"/>
    <property type="molecule type" value="Genomic_DNA"/>
</dbReference>
<dbReference type="RefSeq" id="WP_007414189.1">
    <property type="nucleotide sequence ID" value="NZ_ABOX02000008.1"/>
</dbReference>
<dbReference type="AlphaFoldDB" id="B9XEE1"/>
<dbReference type="Proteomes" id="UP000003688">
    <property type="component" value="Unassembled WGS sequence"/>
</dbReference>
<sequence precursor="true">MTKRKKFSFILIAVLVFATGAFLYFRATERPIKINGKLSPEDVAAIKSVVNREIWRSAFPDFSFKTFKNLPGAIKTSWSLRIVSIDSLNGLTDPGWLAKTASANVIFGKSERGGIYTYACTKSSNQWVFVMRVGPKREIDSYLF</sequence>